<dbReference type="InterPro" id="IPR000873">
    <property type="entry name" value="AMP-dep_synth/lig_dom"/>
</dbReference>
<dbReference type="STRING" id="29655.A0A0K9PG97"/>
<comment type="caution">
    <text evidence="4">The sequence shown here is derived from an EMBL/GenBank/DDBJ whole genome shotgun (WGS) entry which is preliminary data.</text>
</comment>
<reference evidence="5" key="1">
    <citation type="journal article" date="2016" name="Nature">
        <title>The genome of the seagrass Zostera marina reveals angiosperm adaptation to the sea.</title>
        <authorList>
            <person name="Olsen J.L."/>
            <person name="Rouze P."/>
            <person name="Verhelst B."/>
            <person name="Lin Y.-C."/>
            <person name="Bayer T."/>
            <person name="Collen J."/>
            <person name="Dattolo E."/>
            <person name="De Paoli E."/>
            <person name="Dittami S."/>
            <person name="Maumus F."/>
            <person name="Michel G."/>
            <person name="Kersting A."/>
            <person name="Lauritano C."/>
            <person name="Lohaus R."/>
            <person name="Toepel M."/>
            <person name="Tonon T."/>
            <person name="Vanneste K."/>
            <person name="Amirebrahimi M."/>
            <person name="Brakel J."/>
            <person name="Bostroem C."/>
            <person name="Chovatia M."/>
            <person name="Grimwood J."/>
            <person name="Jenkins J.W."/>
            <person name="Jueterbock A."/>
            <person name="Mraz A."/>
            <person name="Stam W.T."/>
            <person name="Tice H."/>
            <person name="Bornberg-Bauer E."/>
            <person name="Green P.J."/>
            <person name="Pearson G.A."/>
            <person name="Procaccini G."/>
            <person name="Duarte C.M."/>
            <person name="Schmutz J."/>
            <person name="Reusch T.B.H."/>
            <person name="Van de Peer Y."/>
        </authorList>
    </citation>
    <scope>NUCLEOTIDE SEQUENCE [LARGE SCALE GENOMIC DNA]</scope>
    <source>
        <strain evidence="5">cv. Finnish</strain>
    </source>
</reference>
<dbReference type="SUPFAM" id="SSF56801">
    <property type="entry name" value="Acetyl-CoA synthetase-like"/>
    <property type="match status" value="1"/>
</dbReference>
<dbReference type="OrthoDB" id="1700726at2759"/>
<keyword evidence="1" id="KW-0547">Nucleotide-binding</keyword>
<dbReference type="GO" id="GO:0016405">
    <property type="term" value="F:CoA-ligase activity"/>
    <property type="evidence" value="ECO:0007669"/>
    <property type="project" value="UniProtKB-ARBA"/>
</dbReference>
<gene>
    <name evidence="4" type="ORF">ZOSMA_270G00010</name>
</gene>
<dbReference type="Gene3D" id="3.40.50.12780">
    <property type="entry name" value="N-terminal domain of ligase-like"/>
    <property type="match status" value="1"/>
</dbReference>
<evidence type="ECO:0000313" key="5">
    <source>
        <dbReference type="Proteomes" id="UP000036987"/>
    </source>
</evidence>
<dbReference type="InterPro" id="IPR042099">
    <property type="entry name" value="ANL_N_sf"/>
</dbReference>
<feature type="domain" description="AMP-dependent synthetase/ligase" evidence="3">
    <location>
        <begin position="113"/>
        <end position="200"/>
    </location>
</feature>
<dbReference type="PANTHER" id="PTHR43272">
    <property type="entry name" value="LONG-CHAIN-FATTY-ACID--COA LIGASE"/>
    <property type="match status" value="1"/>
</dbReference>
<sequence length="222" mass="24939">MDSSSASARRRISTISDHLVVASFEDADSRKKKSDQIFVRPTAGEFINGDGYSVVLPEKLQTGKWNVYRSAHSPLKLMNRFADHPEIATLHDNFGHAADAYCDYKYLGTRIRFDGSLGEYKWMTYGEASTSRTAIGSGLVCHGILQGACIGLYFINRPEWIIVDHACSAYSYISVPLYDILGPDAVRFIVNHASIQAIFCVPQTLSMVRFCVFFFFQNHFIL</sequence>
<dbReference type="OMA" id="REEWTIC"/>
<dbReference type="GO" id="GO:0016878">
    <property type="term" value="F:acid-thiol ligase activity"/>
    <property type="evidence" value="ECO:0007669"/>
    <property type="project" value="UniProtKB-ARBA"/>
</dbReference>
<proteinExistence type="predicted"/>
<accession>A0A0K9PG97</accession>
<keyword evidence="2" id="KW-0067">ATP-binding</keyword>
<keyword evidence="5" id="KW-1185">Reference proteome</keyword>
<dbReference type="EMBL" id="LFYR01000916">
    <property type="protein sequence ID" value="KMZ67230.1"/>
    <property type="molecule type" value="Genomic_DNA"/>
</dbReference>
<protein>
    <recommendedName>
        <fullName evidence="3">AMP-dependent synthetase/ligase domain-containing protein</fullName>
    </recommendedName>
</protein>
<evidence type="ECO:0000256" key="2">
    <source>
        <dbReference type="ARBA" id="ARBA00022840"/>
    </source>
</evidence>
<organism evidence="4 5">
    <name type="scientific">Zostera marina</name>
    <name type="common">Eelgrass</name>
    <dbReference type="NCBI Taxonomy" id="29655"/>
    <lineage>
        <taxon>Eukaryota</taxon>
        <taxon>Viridiplantae</taxon>
        <taxon>Streptophyta</taxon>
        <taxon>Embryophyta</taxon>
        <taxon>Tracheophyta</taxon>
        <taxon>Spermatophyta</taxon>
        <taxon>Magnoliopsida</taxon>
        <taxon>Liliopsida</taxon>
        <taxon>Zosteraceae</taxon>
        <taxon>Zostera</taxon>
    </lineage>
</organism>
<dbReference type="GO" id="GO:0006631">
    <property type="term" value="P:fatty acid metabolic process"/>
    <property type="evidence" value="ECO:0007669"/>
    <property type="project" value="UniProtKB-ARBA"/>
</dbReference>
<dbReference type="PANTHER" id="PTHR43272:SF33">
    <property type="entry name" value="AMP-BINDING DOMAIN-CONTAINING PROTEIN-RELATED"/>
    <property type="match status" value="1"/>
</dbReference>
<evidence type="ECO:0000256" key="1">
    <source>
        <dbReference type="ARBA" id="ARBA00022741"/>
    </source>
</evidence>
<dbReference type="AlphaFoldDB" id="A0A0K9PG97"/>
<dbReference type="Pfam" id="PF00501">
    <property type="entry name" value="AMP-binding"/>
    <property type="match status" value="1"/>
</dbReference>
<evidence type="ECO:0000313" key="4">
    <source>
        <dbReference type="EMBL" id="KMZ67230.1"/>
    </source>
</evidence>
<evidence type="ECO:0000259" key="3">
    <source>
        <dbReference type="Pfam" id="PF00501"/>
    </source>
</evidence>
<dbReference type="GO" id="GO:0005524">
    <property type="term" value="F:ATP binding"/>
    <property type="evidence" value="ECO:0007669"/>
    <property type="project" value="UniProtKB-KW"/>
</dbReference>
<name>A0A0K9PG97_ZOSMR</name>
<dbReference type="Proteomes" id="UP000036987">
    <property type="component" value="Unassembled WGS sequence"/>
</dbReference>